<feature type="compositionally biased region" description="Gly residues" evidence="3">
    <location>
        <begin position="191"/>
        <end position="206"/>
    </location>
</feature>
<dbReference type="CDD" id="cd00070">
    <property type="entry name" value="GLECT"/>
    <property type="match status" value="1"/>
</dbReference>
<feature type="compositionally biased region" description="Low complexity" evidence="3">
    <location>
        <begin position="463"/>
        <end position="476"/>
    </location>
</feature>
<dbReference type="AlphaFoldDB" id="A0A6P7GLS4"/>
<organism evidence="5">
    <name type="scientific">Diabrotica virgifera virgifera</name>
    <name type="common">western corn rootworm</name>
    <dbReference type="NCBI Taxonomy" id="50390"/>
    <lineage>
        <taxon>Eukaryota</taxon>
        <taxon>Metazoa</taxon>
        <taxon>Ecdysozoa</taxon>
        <taxon>Arthropoda</taxon>
        <taxon>Hexapoda</taxon>
        <taxon>Insecta</taxon>
        <taxon>Pterygota</taxon>
        <taxon>Neoptera</taxon>
        <taxon>Endopterygota</taxon>
        <taxon>Coleoptera</taxon>
        <taxon>Polyphaga</taxon>
        <taxon>Cucujiformia</taxon>
        <taxon>Chrysomeloidea</taxon>
        <taxon>Chrysomelidae</taxon>
        <taxon>Galerucinae</taxon>
        <taxon>Diabroticina</taxon>
        <taxon>Diabroticites</taxon>
        <taxon>Diabrotica</taxon>
    </lineage>
</organism>
<proteinExistence type="predicted"/>
<dbReference type="SMART" id="SM00276">
    <property type="entry name" value="GLECT"/>
    <property type="match status" value="1"/>
</dbReference>
<feature type="compositionally biased region" description="Low complexity" evidence="3">
    <location>
        <begin position="351"/>
        <end position="367"/>
    </location>
</feature>
<dbReference type="GO" id="GO:0016936">
    <property type="term" value="F:galactoside binding"/>
    <property type="evidence" value="ECO:0007669"/>
    <property type="project" value="TreeGrafter"/>
</dbReference>
<dbReference type="PANTHER" id="PTHR11346:SF176">
    <property type="entry name" value="32 KDA BETA-GALACTOSIDE-BINDING LECTIN LEC-3"/>
    <property type="match status" value="1"/>
</dbReference>
<dbReference type="Gene3D" id="2.60.120.200">
    <property type="match status" value="1"/>
</dbReference>
<dbReference type="SMART" id="SM00908">
    <property type="entry name" value="Gal-bind_lectin"/>
    <property type="match status" value="1"/>
</dbReference>
<keyword evidence="2" id="KW-0677">Repeat</keyword>
<dbReference type="RefSeq" id="XP_028146897.1">
    <property type="nucleotide sequence ID" value="XM_028291096.1"/>
</dbReference>
<dbReference type="InterPro" id="IPR001079">
    <property type="entry name" value="Galectin_CRD"/>
</dbReference>
<dbReference type="FunFam" id="2.60.120.200:FF:000124">
    <property type="entry name" value="Galectin-4"/>
    <property type="match status" value="1"/>
</dbReference>
<gene>
    <name evidence="5" type="primary">LOC114340358</name>
</gene>
<keyword evidence="1" id="KW-0430">Lectin</keyword>
<sequence length="711" mass="73893">MENPVVNPAIPFKGKIPGGLVAGRMCRIQGVSHPDSDRFNINFQVGPKPSDDTALHISVRHKQGYIARNSYISEEWGEESGDDELTIGPGESWEMIILVDQNEYKIAVNGQHFCEFKHRVPFSTVTDLQIDGDVSITLISWEGIMGLGAGEDIKKVSQTDTHSQWAPQEGYAPPPGGYAPPQGGYGPPPQGYGGYAPSGPGYGPPQGYGPPPPPGAQPESQLDSFLDGAQTFLSGAIKSGAAGALIGKFMGGGGDAQRGYSPNNAKYGIYPDLPQDMNLNVKPQPQSQGPVQQLLAGLLSGGSQQGPPGSHQAPGAQQGQVDYSALLTNLLSGHQESKVSQTQSVPGAQQSGPDFGSFLSGLLSSNSAPPPGRQAPQGPQPQGGSDFGSLLSGLLSNPNQQAGGQHPGGQGQPGSQNQGVDLSGLLSSLPNLLSGTATRPIQETGKPSPGPQPTAGSQQPDFGSMLSQLLSGGSQQHPQGNPSQYGPGPAGYQGSGPQQSHGIDFGSLLSNLLSPPSVHPTYGGSQPPQTGPQPPYGNNQPPQGGNQPPYSGNQPFHPSNTGGNQYAGPTQANNEGPPPQSAGGAPYSGLQRSTSATKGAGHDHEDVSDQLEREMAREGVPRQNSGQENRQSGNEQYGYYPHPPEQQRGPLESLLSGFLSGGHQQPAQQQPHVPQYGGESVGGLGSMGGILQNFAGQILHPPRDGNQRQNY</sequence>
<dbReference type="PANTHER" id="PTHR11346">
    <property type="entry name" value="GALECTIN"/>
    <property type="match status" value="1"/>
</dbReference>
<feature type="compositionally biased region" description="Pro residues" evidence="3">
    <location>
        <begin position="207"/>
        <end position="216"/>
    </location>
</feature>
<dbReference type="PROSITE" id="PS51304">
    <property type="entry name" value="GALECTIN"/>
    <property type="match status" value="1"/>
</dbReference>
<feature type="compositionally biased region" description="Polar residues" evidence="3">
    <location>
        <begin position="556"/>
        <end position="574"/>
    </location>
</feature>
<evidence type="ECO:0000256" key="3">
    <source>
        <dbReference type="SAM" id="MobiDB-lite"/>
    </source>
</evidence>
<dbReference type="GO" id="GO:0030246">
    <property type="term" value="F:carbohydrate binding"/>
    <property type="evidence" value="ECO:0007669"/>
    <property type="project" value="UniProtKB-KW"/>
</dbReference>
<evidence type="ECO:0000256" key="1">
    <source>
        <dbReference type="ARBA" id="ARBA00022734"/>
    </source>
</evidence>
<feature type="compositionally biased region" description="Low complexity" evidence="3">
    <location>
        <begin position="653"/>
        <end position="678"/>
    </location>
</feature>
<feature type="compositionally biased region" description="Polar residues" evidence="3">
    <location>
        <begin position="326"/>
        <end position="350"/>
    </location>
</feature>
<feature type="region of interest" description="Disordered" evidence="3">
    <location>
        <begin position="155"/>
        <end position="222"/>
    </location>
</feature>
<feature type="compositionally biased region" description="Low complexity" evidence="3">
    <location>
        <begin position="374"/>
        <end position="404"/>
    </location>
</feature>
<feature type="compositionally biased region" description="Basic and acidic residues" evidence="3">
    <location>
        <begin position="600"/>
        <end position="620"/>
    </location>
</feature>
<reference evidence="5" key="1">
    <citation type="submission" date="2025-08" db="UniProtKB">
        <authorList>
            <consortium name="RefSeq"/>
        </authorList>
    </citation>
    <scope>IDENTIFICATION</scope>
    <source>
        <tissue evidence="5">Whole insect</tissue>
    </source>
</reference>
<feature type="compositionally biased region" description="Low complexity" evidence="3">
    <location>
        <begin position="413"/>
        <end position="434"/>
    </location>
</feature>
<name>A0A6P7GLS4_DIAVI</name>
<feature type="compositionally biased region" description="Low complexity" evidence="3">
    <location>
        <begin position="305"/>
        <end position="320"/>
    </location>
</feature>
<accession>A0A6P7GLS4</accession>
<feature type="domain" description="Galectin" evidence="4">
    <location>
        <begin position="12"/>
        <end position="142"/>
    </location>
</feature>
<evidence type="ECO:0000313" key="5">
    <source>
        <dbReference type="RefSeq" id="XP_028146897.1"/>
    </source>
</evidence>
<feature type="compositionally biased region" description="Low complexity" evidence="3">
    <location>
        <begin position="507"/>
        <end position="528"/>
    </location>
</feature>
<feature type="region of interest" description="Disordered" evidence="3">
    <location>
        <begin position="297"/>
        <end position="681"/>
    </location>
</feature>
<dbReference type="Pfam" id="PF00337">
    <property type="entry name" value="Gal-bind_lectin"/>
    <property type="match status" value="1"/>
</dbReference>
<dbReference type="SUPFAM" id="SSF49899">
    <property type="entry name" value="Concanavalin A-like lectins/glucanases"/>
    <property type="match status" value="1"/>
</dbReference>
<evidence type="ECO:0000256" key="2">
    <source>
        <dbReference type="ARBA" id="ARBA00022737"/>
    </source>
</evidence>
<dbReference type="InParanoid" id="A0A6P7GLS4"/>
<protein>
    <submittedName>
        <fullName evidence="5">Spidroin-2-like</fullName>
    </submittedName>
</protein>
<feature type="compositionally biased region" description="Low complexity" evidence="3">
    <location>
        <begin position="536"/>
        <end position="555"/>
    </location>
</feature>
<dbReference type="InterPro" id="IPR044156">
    <property type="entry name" value="Galectin-like"/>
</dbReference>
<dbReference type="InterPro" id="IPR013320">
    <property type="entry name" value="ConA-like_dom_sf"/>
</dbReference>
<feature type="compositionally biased region" description="Polar residues" evidence="3">
    <location>
        <begin position="622"/>
        <end position="635"/>
    </location>
</feature>
<evidence type="ECO:0000259" key="4">
    <source>
        <dbReference type="PROSITE" id="PS51304"/>
    </source>
</evidence>